<comment type="caution">
    <text evidence="2">The sequence shown here is derived from an EMBL/GenBank/DDBJ whole genome shotgun (WGS) entry which is preliminary data.</text>
</comment>
<feature type="transmembrane region" description="Helical" evidence="1">
    <location>
        <begin position="89"/>
        <end position="106"/>
    </location>
</feature>
<feature type="transmembrane region" description="Helical" evidence="1">
    <location>
        <begin position="34"/>
        <end position="51"/>
    </location>
</feature>
<keyword evidence="1" id="KW-0472">Membrane</keyword>
<evidence type="ECO:0000313" key="3">
    <source>
        <dbReference type="Proteomes" id="UP000231530"/>
    </source>
</evidence>
<name>A0A2H0TWK8_9BACT</name>
<sequence length="191" mass="21177">MLQYIVLLGAAGQLIGISVYIKETIRGNTKPNRVSWLMWSIATLIAAAAEVTKGVGWAVLPIFIAGFAPFLVFIATFFNKKSYWKLQTFDYICGALSLLAIFFWWLTKEANVAIVFAIAADAFAAIPTYKKAITHPHSESVAPFALGFFNALTSFFALVAFNFAELAFPIYLVLLDASFTIIIYRGKRKKV</sequence>
<reference evidence="3" key="1">
    <citation type="submission" date="2017-09" db="EMBL/GenBank/DDBJ databases">
        <title>Depth-based differentiation of microbial function through sediment-hosted aquifers and enrichment of novel symbionts in the deep terrestrial subsurface.</title>
        <authorList>
            <person name="Probst A.J."/>
            <person name="Ladd B."/>
            <person name="Jarett J.K."/>
            <person name="Geller-Mcgrath D.E."/>
            <person name="Sieber C.M.K."/>
            <person name="Emerson J.B."/>
            <person name="Anantharaman K."/>
            <person name="Thomas B.C."/>
            <person name="Malmstrom R."/>
            <person name="Stieglmeier M."/>
            <person name="Klingl A."/>
            <person name="Woyke T."/>
            <person name="Ryan C.M."/>
            <person name="Banfield J.F."/>
        </authorList>
    </citation>
    <scope>NUCLEOTIDE SEQUENCE [LARGE SCALE GENOMIC DNA]</scope>
</reference>
<evidence type="ECO:0000256" key="1">
    <source>
        <dbReference type="SAM" id="Phobius"/>
    </source>
</evidence>
<proteinExistence type="predicted"/>
<gene>
    <name evidence="2" type="ORF">COU32_01410</name>
</gene>
<feature type="transmembrane region" description="Helical" evidence="1">
    <location>
        <begin position="112"/>
        <end position="129"/>
    </location>
</feature>
<dbReference type="EMBL" id="PFBY01000019">
    <property type="protein sequence ID" value="PIR76549.1"/>
    <property type="molecule type" value="Genomic_DNA"/>
</dbReference>
<feature type="transmembrane region" description="Helical" evidence="1">
    <location>
        <begin position="166"/>
        <end position="184"/>
    </location>
</feature>
<feature type="transmembrane region" description="Helical" evidence="1">
    <location>
        <begin position="141"/>
        <end position="160"/>
    </location>
</feature>
<accession>A0A2H0TWK8</accession>
<feature type="transmembrane region" description="Helical" evidence="1">
    <location>
        <begin position="6"/>
        <end position="22"/>
    </location>
</feature>
<evidence type="ECO:0000313" key="2">
    <source>
        <dbReference type="EMBL" id="PIR76549.1"/>
    </source>
</evidence>
<organism evidence="2 3">
    <name type="scientific">Candidatus Magasanikbacteria bacterium CG10_big_fil_rev_8_21_14_0_10_42_10</name>
    <dbReference type="NCBI Taxonomy" id="1974649"/>
    <lineage>
        <taxon>Bacteria</taxon>
        <taxon>Candidatus Magasanikiibacteriota</taxon>
    </lineage>
</organism>
<dbReference type="Proteomes" id="UP000231530">
    <property type="component" value="Unassembled WGS sequence"/>
</dbReference>
<feature type="transmembrane region" description="Helical" evidence="1">
    <location>
        <begin position="57"/>
        <end position="77"/>
    </location>
</feature>
<keyword evidence="1" id="KW-0812">Transmembrane</keyword>
<protein>
    <submittedName>
        <fullName evidence="2">Uncharacterized protein</fullName>
    </submittedName>
</protein>
<dbReference type="AlphaFoldDB" id="A0A2H0TWK8"/>
<keyword evidence="1" id="KW-1133">Transmembrane helix</keyword>